<dbReference type="InterPro" id="IPR000045">
    <property type="entry name" value="Prepilin_IV_endopep_pep"/>
</dbReference>
<proteinExistence type="predicted"/>
<evidence type="ECO:0000313" key="4">
    <source>
        <dbReference type="Proteomes" id="UP000324288"/>
    </source>
</evidence>
<accession>A0A5E3ZVX5</accession>
<dbReference type="Pfam" id="PF01478">
    <property type="entry name" value="Peptidase_A24"/>
    <property type="match status" value="1"/>
</dbReference>
<feature type="transmembrane region" description="Helical" evidence="1">
    <location>
        <begin position="154"/>
        <end position="175"/>
    </location>
</feature>
<dbReference type="GO" id="GO:0016020">
    <property type="term" value="C:membrane"/>
    <property type="evidence" value="ECO:0007669"/>
    <property type="project" value="InterPro"/>
</dbReference>
<name>A0A5E3ZVX5_9ACTN</name>
<evidence type="ECO:0000313" key="3">
    <source>
        <dbReference type="EMBL" id="VHN99575.1"/>
    </source>
</evidence>
<feature type="transmembrane region" description="Helical" evidence="1">
    <location>
        <begin position="37"/>
        <end position="69"/>
    </location>
</feature>
<dbReference type="AlphaFoldDB" id="A0A5E3ZVX5"/>
<sequence>MVDPLLMLQASATLLVLGWLFMLSWHDSRSRRIPTPVVIAGIMVASCYAVTAGTSSTAVLGGGLLMLFYTVPSVFSTQGIGGGDIKAAFPIGMVAAAQSWSSWWIVAIVPFCVTALVGIGQFLVMGRVLVHRLRQHCPEILVSARPSSGRIHNCALFTVPHGTSLSLVTALLVLWPGVNHLVG</sequence>
<reference evidence="3 4" key="1">
    <citation type="submission" date="2019-04" db="EMBL/GenBank/DDBJ databases">
        <authorList>
            <person name="Seth-Smith MB H."/>
            <person name="Seth-Smith H."/>
        </authorList>
    </citation>
    <scope>NUCLEOTIDE SEQUENCE [LARGE SCALE GENOMIC DNA]</scope>
    <source>
        <strain evidence="3">USB-603019</strain>
    </source>
</reference>
<evidence type="ECO:0000256" key="1">
    <source>
        <dbReference type="SAM" id="Phobius"/>
    </source>
</evidence>
<dbReference type="Gene3D" id="1.20.120.1220">
    <property type="match status" value="1"/>
</dbReference>
<feature type="transmembrane region" description="Helical" evidence="1">
    <location>
        <begin position="103"/>
        <end position="124"/>
    </location>
</feature>
<evidence type="ECO:0000259" key="2">
    <source>
        <dbReference type="Pfam" id="PF01478"/>
    </source>
</evidence>
<gene>
    <name evidence="3" type="ORF">LC603019_00096</name>
</gene>
<protein>
    <recommendedName>
        <fullName evidence="2">Prepilin type IV endopeptidase peptidase domain-containing protein</fullName>
    </recommendedName>
</protein>
<feature type="transmembrane region" description="Helical" evidence="1">
    <location>
        <begin position="6"/>
        <end position="25"/>
    </location>
</feature>
<organism evidence="3 4">
    <name type="scientific">Lawsonella clevelandensis</name>
    <dbReference type="NCBI Taxonomy" id="1528099"/>
    <lineage>
        <taxon>Bacteria</taxon>
        <taxon>Bacillati</taxon>
        <taxon>Actinomycetota</taxon>
        <taxon>Actinomycetes</taxon>
        <taxon>Mycobacteriales</taxon>
        <taxon>Lawsonellaceae</taxon>
        <taxon>Lawsonella</taxon>
    </lineage>
</organism>
<dbReference type="Proteomes" id="UP000324288">
    <property type="component" value="Chromosome"/>
</dbReference>
<dbReference type="GO" id="GO:0004190">
    <property type="term" value="F:aspartic-type endopeptidase activity"/>
    <property type="evidence" value="ECO:0007669"/>
    <property type="project" value="InterPro"/>
</dbReference>
<dbReference type="EMBL" id="LR584267">
    <property type="protein sequence ID" value="VHN99575.1"/>
    <property type="molecule type" value="Genomic_DNA"/>
</dbReference>
<keyword evidence="1" id="KW-0472">Membrane</keyword>
<keyword evidence="4" id="KW-1185">Reference proteome</keyword>
<keyword evidence="1" id="KW-1133">Transmembrane helix</keyword>
<keyword evidence="1" id="KW-0812">Transmembrane</keyword>
<feature type="domain" description="Prepilin type IV endopeptidase peptidase" evidence="2">
    <location>
        <begin position="15"/>
        <end position="111"/>
    </location>
</feature>